<gene>
    <name evidence="2" type="ORF">SAMN05444004_11586</name>
</gene>
<dbReference type="EMBL" id="FNPX01000015">
    <property type="protein sequence ID" value="SDZ46569.1"/>
    <property type="molecule type" value="Genomic_DNA"/>
</dbReference>
<evidence type="ECO:0000313" key="2">
    <source>
        <dbReference type="EMBL" id="SDZ46569.1"/>
    </source>
</evidence>
<reference evidence="3" key="1">
    <citation type="submission" date="2016-10" db="EMBL/GenBank/DDBJ databases">
        <authorList>
            <person name="Varghese N."/>
            <person name="Submissions S."/>
        </authorList>
    </citation>
    <scope>NUCLEOTIDE SEQUENCE [LARGE SCALE GENOMIC DNA]</scope>
    <source>
        <strain evidence="3">DSM 100420</strain>
    </source>
</reference>
<organism evidence="2 3">
    <name type="scientific">Jannaschia faecimaris</name>
    <dbReference type="NCBI Taxonomy" id="1244108"/>
    <lineage>
        <taxon>Bacteria</taxon>
        <taxon>Pseudomonadati</taxon>
        <taxon>Pseudomonadota</taxon>
        <taxon>Alphaproteobacteria</taxon>
        <taxon>Rhodobacterales</taxon>
        <taxon>Roseobacteraceae</taxon>
        <taxon>Jannaschia</taxon>
    </lineage>
</organism>
<dbReference type="SUPFAM" id="SSF52091">
    <property type="entry name" value="SpoIIaa-like"/>
    <property type="match status" value="1"/>
</dbReference>
<dbReference type="AlphaFoldDB" id="A0A1H3TB68"/>
<evidence type="ECO:0000259" key="1">
    <source>
        <dbReference type="Pfam" id="PF13466"/>
    </source>
</evidence>
<dbReference type="InterPro" id="IPR058548">
    <property type="entry name" value="MlaB-like_STAS"/>
</dbReference>
<proteinExistence type="predicted"/>
<dbReference type="STRING" id="1244108.SAMN05444004_11586"/>
<dbReference type="Proteomes" id="UP000198914">
    <property type="component" value="Unassembled WGS sequence"/>
</dbReference>
<evidence type="ECO:0000313" key="3">
    <source>
        <dbReference type="Proteomes" id="UP000198914"/>
    </source>
</evidence>
<protein>
    <submittedName>
        <fullName evidence="2">STAS domain-containing protein</fullName>
    </submittedName>
</protein>
<keyword evidence="3" id="KW-1185">Reference proteome</keyword>
<name>A0A1H3TB68_9RHOB</name>
<dbReference type="Gene3D" id="3.30.750.24">
    <property type="entry name" value="STAS domain"/>
    <property type="match status" value="1"/>
</dbReference>
<sequence length="98" mass="10356">MTALTESDGVIVLPERVDISAADALRDLVLADTRDLTFDAGTVALVTTPGLQVMMAARDHQKARNKTMRIVAPSTGFCACLQTLGVPIERLQTGEGSA</sequence>
<feature type="domain" description="MlaB-like STAS" evidence="1">
    <location>
        <begin position="11"/>
        <end position="86"/>
    </location>
</feature>
<accession>A0A1H3TB68</accession>
<dbReference type="Pfam" id="PF13466">
    <property type="entry name" value="STAS_2"/>
    <property type="match status" value="1"/>
</dbReference>
<dbReference type="RefSeq" id="WP_170831472.1">
    <property type="nucleotide sequence ID" value="NZ_FNPX01000015.1"/>
</dbReference>
<dbReference type="InterPro" id="IPR036513">
    <property type="entry name" value="STAS_dom_sf"/>
</dbReference>